<evidence type="ECO:0000256" key="7">
    <source>
        <dbReference type="ARBA" id="ARBA00022490"/>
    </source>
</evidence>
<dbReference type="SUPFAM" id="SSF56176">
    <property type="entry name" value="FAD-binding/transporter-associated domain-like"/>
    <property type="match status" value="1"/>
</dbReference>
<dbReference type="Gene3D" id="3.30.43.10">
    <property type="entry name" value="Uridine Diphospho-n-acetylenolpyruvylglucosamine Reductase, domain 2"/>
    <property type="match status" value="1"/>
</dbReference>
<keyword evidence="7 19" id="KW-0963">Cytoplasm</keyword>
<evidence type="ECO:0000256" key="12">
    <source>
        <dbReference type="ARBA" id="ARBA00022960"/>
    </source>
</evidence>
<evidence type="ECO:0000256" key="5">
    <source>
        <dbReference type="ARBA" id="ARBA00012518"/>
    </source>
</evidence>
<name>A0A1H0GME1_9HYPH</name>
<dbReference type="GO" id="GO:0051301">
    <property type="term" value="P:cell division"/>
    <property type="evidence" value="ECO:0007669"/>
    <property type="project" value="UniProtKB-KW"/>
</dbReference>
<keyword evidence="13 19" id="KW-0573">Peptidoglycan synthesis</keyword>
<evidence type="ECO:0000256" key="9">
    <source>
        <dbReference type="ARBA" id="ARBA00022630"/>
    </source>
</evidence>
<protein>
    <recommendedName>
        <fullName evidence="6 19">UDP-N-acetylenolpyruvoylglucosamine reductase</fullName>
        <ecNumber evidence="5 19">1.3.1.98</ecNumber>
    </recommendedName>
    <alternativeName>
        <fullName evidence="17 19">UDP-N-acetylmuramate dehydrogenase</fullName>
    </alternativeName>
</protein>
<keyword evidence="12 19" id="KW-0133">Cell shape</keyword>
<dbReference type="GO" id="GO:0005829">
    <property type="term" value="C:cytosol"/>
    <property type="evidence" value="ECO:0007669"/>
    <property type="project" value="TreeGrafter"/>
</dbReference>
<dbReference type="SUPFAM" id="SSF56194">
    <property type="entry name" value="Uridine diphospho-N-Acetylenolpyruvylglucosamine reductase, MurB, C-terminal domain"/>
    <property type="match status" value="1"/>
</dbReference>
<evidence type="ECO:0000256" key="3">
    <source>
        <dbReference type="ARBA" id="ARBA00004496"/>
    </source>
</evidence>
<dbReference type="GO" id="GO:0008360">
    <property type="term" value="P:regulation of cell shape"/>
    <property type="evidence" value="ECO:0007669"/>
    <property type="project" value="UniProtKB-KW"/>
</dbReference>
<dbReference type="GO" id="GO:0009252">
    <property type="term" value="P:peptidoglycan biosynthetic process"/>
    <property type="evidence" value="ECO:0007669"/>
    <property type="project" value="UniProtKB-UniRule"/>
</dbReference>
<evidence type="ECO:0000256" key="8">
    <source>
        <dbReference type="ARBA" id="ARBA00022618"/>
    </source>
</evidence>
<comment type="pathway">
    <text evidence="4 19">Cell wall biogenesis; peptidoglycan biosynthesis.</text>
</comment>
<evidence type="ECO:0000256" key="15">
    <source>
        <dbReference type="ARBA" id="ARBA00023306"/>
    </source>
</evidence>
<organism evidence="21 22">
    <name type="scientific">Methylobacterium phyllostachyos</name>
    <dbReference type="NCBI Taxonomy" id="582672"/>
    <lineage>
        <taxon>Bacteria</taxon>
        <taxon>Pseudomonadati</taxon>
        <taxon>Pseudomonadota</taxon>
        <taxon>Alphaproteobacteria</taxon>
        <taxon>Hyphomicrobiales</taxon>
        <taxon>Methylobacteriaceae</taxon>
        <taxon>Methylobacterium</taxon>
    </lineage>
</organism>
<comment type="catalytic activity">
    <reaction evidence="18 19">
        <text>UDP-N-acetyl-alpha-D-muramate + NADP(+) = UDP-N-acetyl-3-O-(1-carboxyvinyl)-alpha-D-glucosamine + NADPH + H(+)</text>
        <dbReference type="Rhea" id="RHEA:12248"/>
        <dbReference type="ChEBI" id="CHEBI:15378"/>
        <dbReference type="ChEBI" id="CHEBI:57783"/>
        <dbReference type="ChEBI" id="CHEBI:58349"/>
        <dbReference type="ChEBI" id="CHEBI:68483"/>
        <dbReference type="ChEBI" id="CHEBI:70757"/>
        <dbReference type="EC" id="1.3.1.98"/>
    </reaction>
</comment>
<gene>
    <name evidence="19" type="primary">murB</name>
    <name evidence="21" type="ORF">SAMN05216360_114148</name>
</gene>
<evidence type="ECO:0000313" key="22">
    <source>
        <dbReference type="Proteomes" id="UP000198704"/>
    </source>
</evidence>
<comment type="similarity">
    <text evidence="19">Belongs to the MurB family.</text>
</comment>
<dbReference type="InterPro" id="IPR003170">
    <property type="entry name" value="MurB"/>
</dbReference>
<evidence type="ECO:0000256" key="2">
    <source>
        <dbReference type="ARBA" id="ARBA00003921"/>
    </source>
</evidence>
<keyword evidence="9 19" id="KW-0285">Flavoprotein</keyword>
<dbReference type="STRING" id="582672.SAMN05216360_114148"/>
<evidence type="ECO:0000259" key="20">
    <source>
        <dbReference type="PROSITE" id="PS51387"/>
    </source>
</evidence>
<evidence type="ECO:0000256" key="4">
    <source>
        <dbReference type="ARBA" id="ARBA00004752"/>
    </source>
</evidence>
<dbReference type="PANTHER" id="PTHR21071:SF4">
    <property type="entry name" value="UDP-N-ACETYLENOLPYRUVOYLGLUCOSAMINE REDUCTASE"/>
    <property type="match status" value="1"/>
</dbReference>
<feature type="active site" evidence="19">
    <location>
        <position position="178"/>
    </location>
</feature>
<dbReference type="OrthoDB" id="9804753at2"/>
<evidence type="ECO:0000256" key="13">
    <source>
        <dbReference type="ARBA" id="ARBA00022984"/>
    </source>
</evidence>
<comment type="subcellular location">
    <subcellularLocation>
        <location evidence="3 19">Cytoplasm</location>
    </subcellularLocation>
</comment>
<feature type="domain" description="FAD-binding PCMH-type" evidence="20">
    <location>
        <begin position="33"/>
        <end position="220"/>
    </location>
</feature>
<evidence type="ECO:0000256" key="19">
    <source>
        <dbReference type="HAMAP-Rule" id="MF_00037"/>
    </source>
</evidence>
<dbReference type="Pfam" id="PF02873">
    <property type="entry name" value="MurB_C"/>
    <property type="match status" value="1"/>
</dbReference>
<dbReference type="InterPro" id="IPR016169">
    <property type="entry name" value="FAD-bd_PCMH_sub2"/>
</dbReference>
<dbReference type="NCBIfam" id="NF010480">
    <property type="entry name" value="PRK13905.1"/>
    <property type="match status" value="1"/>
</dbReference>
<dbReference type="EC" id="1.3.1.98" evidence="5 19"/>
<dbReference type="InterPro" id="IPR036635">
    <property type="entry name" value="MurB_C_sf"/>
</dbReference>
<dbReference type="EMBL" id="FNHS01000014">
    <property type="protein sequence ID" value="SDO08156.1"/>
    <property type="molecule type" value="Genomic_DNA"/>
</dbReference>
<dbReference type="InterPro" id="IPR016167">
    <property type="entry name" value="FAD-bd_PCMH_sub1"/>
</dbReference>
<feature type="active site" description="Proton donor" evidence="19">
    <location>
        <position position="227"/>
    </location>
</feature>
<evidence type="ECO:0000256" key="17">
    <source>
        <dbReference type="ARBA" id="ARBA00031026"/>
    </source>
</evidence>
<comment type="function">
    <text evidence="2 19">Cell wall formation.</text>
</comment>
<keyword evidence="8 19" id="KW-0132">Cell division</keyword>
<proteinExistence type="inferred from homology"/>
<dbReference type="PANTHER" id="PTHR21071">
    <property type="entry name" value="UDP-N-ACETYLENOLPYRUVOYLGLUCOSAMINE REDUCTASE"/>
    <property type="match status" value="1"/>
</dbReference>
<dbReference type="NCBIfam" id="TIGR00179">
    <property type="entry name" value="murB"/>
    <property type="match status" value="1"/>
</dbReference>
<dbReference type="RefSeq" id="WP_091719579.1">
    <property type="nucleotide sequence ID" value="NZ_FNHS01000014.1"/>
</dbReference>
<keyword evidence="11 19" id="KW-0521">NADP</keyword>
<evidence type="ECO:0000313" key="21">
    <source>
        <dbReference type="EMBL" id="SDO08156.1"/>
    </source>
</evidence>
<dbReference type="GO" id="GO:0071949">
    <property type="term" value="F:FAD binding"/>
    <property type="evidence" value="ECO:0007669"/>
    <property type="project" value="InterPro"/>
</dbReference>
<keyword evidence="16 19" id="KW-0961">Cell wall biogenesis/degradation</keyword>
<accession>A0A1H0GME1</accession>
<dbReference type="GO" id="GO:0071555">
    <property type="term" value="P:cell wall organization"/>
    <property type="evidence" value="ECO:0007669"/>
    <property type="project" value="UniProtKB-KW"/>
</dbReference>
<reference evidence="22" key="1">
    <citation type="submission" date="2016-10" db="EMBL/GenBank/DDBJ databases">
        <authorList>
            <person name="Varghese N."/>
            <person name="Submissions S."/>
        </authorList>
    </citation>
    <scope>NUCLEOTIDE SEQUENCE [LARGE SCALE GENOMIC DNA]</scope>
    <source>
        <strain evidence="22">BL47</strain>
    </source>
</reference>
<feature type="active site" evidence="19">
    <location>
        <position position="297"/>
    </location>
</feature>
<evidence type="ECO:0000256" key="1">
    <source>
        <dbReference type="ARBA" id="ARBA00001974"/>
    </source>
</evidence>
<dbReference type="Pfam" id="PF01565">
    <property type="entry name" value="FAD_binding_4"/>
    <property type="match status" value="1"/>
</dbReference>
<evidence type="ECO:0000256" key="10">
    <source>
        <dbReference type="ARBA" id="ARBA00022827"/>
    </source>
</evidence>
<evidence type="ECO:0000256" key="6">
    <source>
        <dbReference type="ARBA" id="ARBA00015188"/>
    </source>
</evidence>
<evidence type="ECO:0000256" key="18">
    <source>
        <dbReference type="ARBA" id="ARBA00048914"/>
    </source>
</evidence>
<comment type="cofactor">
    <cofactor evidence="1 19">
        <name>FAD</name>
        <dbReference type="ChEBI" id="CHEBI:57692"/>
    </cofactor>
</comment>
<keyword evidence="14 19" id="KW-0560">Oxidoreductase</keyword>
<dbReference type="Proteomes" id="UP000198704">
    <property type="component" value="Unassembled WGS sequence"/>
</dbReference>
<dbReference type="InterPro" id="IPR006094">
    <property type="entry name" value="Oxid_FAD_bind_N"/>
</dbReference>
<dbReference type="GO" id="GO:0008762">
    <property type="term" value="F:UDP-N-acetylmuramate dehydrogenase activity"/>
    <property type="evidence" value="ECO:0007669"/>
    <property type="project" value="UniProtKB-UniRule"/>
</dbReference>
<dbReference type="InterPro" id="IPR036318">
    <property type="entry name" value="FAD-bd_PCMH-like_sf"/>
</dbReference>
<dbReference type="PROSITE" id="PS51387">
    <property type="entry name" value="FAD_PCMH"/>
    <property type="match status" value="1"/>
</dbReference>
<dbReference type="InterPro" id="IPR011601">
    <property type="entry name" value="MurB_C"/>
</dbReference>
<evidence type="ECO:0000256" key="11">
    <source>
        <dbReference type="ARBA" id="ARBA00022857"/>
    </source>
</evidence>
<evidence type="ECO:0000256" key="14">
    <source>
        <dbReference type="ARBA" id="ARBA00023002"/>
    </source>
</evidence>
<dbReference type="HAMAP" id="MF_00037">
    <property type="entry name" value="MurB"/>
    <property type="match status" value="1"/>
</dbReference>
<dbReference type="UniPathway" id="UPA00219"/>
<dbReference type="Gene3D" id="3.90.78.10">
    <property type="entry name" value="UDP-N-acetylenolpyruvoylglucosamine reductase, C-terminal domain"/>
    <property type="match status" value="1"/>
</dbReference>
<keyword evidence="22" id="KW-1185">Reference proteome</keyword>
<dbReference type="AlphaFoldDB" id="A0A1H0GME1"/>
<keyword evidence="10 19" id="KW-0274">FAD</keyword>
<dbReference type="Gene3D" id="3.30.465.10">
    <property type="match status" value="1"/>
</dbReference>
<sequence length="310" mass="32526">MTASLHDRIRAAAPDLRGRLLADQPLADLTWFRVGGPAEVLFTPADDEDLARLLAALEPDVPVTVIGLGSNLIVRDGGVPGVVIRLGGKAFGSIAVDGETLAVGTAVPDMRLAKAAAEAGLDGLAFYRGIPGSIGGALRMNAGAHGGETTDVLIEASGIDRRGARRTFSHAEMGFSYRHSGAPEDVIFTRALFRGKPGDRAAIEAEMERVTAAREAAQPIRERTGGSTFANPEGGKAWQLIDAAGCRGLTRGGAQVSAMHCNFLINTGTATAADIEGLGEEVRRRVRETSGVELRWEIRRIGVGSLPVSQ</sequence>
<evidence type="ECO:0000256" key="16">
    <source>
        <dbReference type="ARBA" id="ARBA00023316"/>
    </source>
</evidence>
<dbReference type="InterPro" id="IPR016166">
    <property type="entry name" value="FAD-bd_PCMH"/>
</dbReference>
<keyword evidence="15 19" id="KW-0131">Cell cycle</keyword>